<keyword evidence="4" id="KW-1185">Reference proteome</keyword>
<evidence type="ECO:0000256" key="1">
    <source>
        <dbReference type="SAM" id="MobiDB-lite"/>
    </source>
</evidence>
<evidence type="ECO:0000256" key="2">
    <source>
        <dbReference type="SAM" id="SignalP"/>
    </source>
</evidence>
<comment type="caution">
    <text evidence="3">The sequence shown here is derived from an EMBL/GenBank/DDBJ whole genome shotgun (WGS) entry which is preliminary data.</text>
</comment>
<sequence>MSPKLKAALVGAIIAIVVGLAASQGLISQQTAEEIKSKTNEVLAEDPSTTPQQPDPATTEASQPQQNETPAQ</sequence>
<evidence type="ECO:0000313" key="3">
    <source>
        <dbReference type="EMBL" id="MEJ5021441.1"/>
    </source>
</evidence>
<feature type="chain" id="PRO_5046552569" evidence="2">
    <location>
        <begin position="22"/>
        <end position="72"/>
    </location>
</feature>
<feature type="compositionally biased region" description="Polar residues" evidence="1">
    <location>
        <begin position="47"/>
        <end position="72"/>
    </location>
</feature>
<evidence type="ECO:0000313" key="4">
    <source>
        <dbReference type="Proteomes" id="UP001375812"/>
    </source>
</evidence>
<organism evidence="3 4">
    <name type="scientific">Ochrobactrum vermis</name>
    <dbReference type="NCBI Taxonomy" id="1827297"/>
    <lineage>
        <taxon>Bacteria</taxon>
        <taxon>Pseudomonadati</taxon>
        <taxon>Pseudomonadota</taxon>
        <taxon>Alphaproteobacteria</taxon>
        <taxon>Hyphomicrobiales</taxon>
        <taxon>Brucellaceae</taxon>
        <taxon>Brucella/Ochrobactrum group</taxon>
        <taxon>Ochrobactrum</taxon>
    </lineage>
</organism>
<proteinExistence type="predicted"/>
<dbReference type="RefSeq" id="WP_105543881.1">
    <property type="nucleotide sequence ID" value="NZ_JBBGZH010000002.1"/>
</dbReference>
<dbReference type="EMBL" id="JBBGZH010000002">
    <property type="protein sequence ID" value="MEJ5021441.1"/>
    <property type="molecule type" value="Genomic_DNA"/>
</dbReference>
<accession>A0ABU8PGT1</accession>
<feature type="region of interest" description="Disordered" evidence="1">
    <location>
        <begin position="39"/>
        <end position="72"/>
    </location>
</feature>
<reference evidence="3 4" key="1">
    <citation type="submission" date="2023-12" db="EMBL/GenBank/DDBJ databases">
        <title>Gut-associated functions are favored during microbiome assembly across C. elegans life.</title>
        <authorList>
            <person name="Zimmermann J."/>
        </authorList>
    </citation>
    <scope>NUCLEOTIDE SEQUENCE [LARGE SCALE GENOMIC DNA]</scope>
    <source>
        <strain evidence="3 4">MYb71</strain>
    </source>
</reference>
<feature type="signal peptide" evidence="2">
    <location>
        <begin position="1"/>
        <end position="21"/>
    </location>
</feature>
<name>A0ABU8PGT1_9HYPH</name>
<keyword evidence="2" id="KW-0732">Signal</keyword>
<dbReference type="Proteomes" id="UP001375812">
    <property type="component" value="Unassembled WGS sequence"/>
</dbReference>
<gene>
    <name evidence="3" type="ORF">WH297_17150</name>
</gene>
<protein>
    <submittedName>
        <fullName evidence="3">Uncharacterized protein</fullName>
    </submittedName>
</protein>